<dbReference type="InterPro" id="IPR000073">
    <property type="entry name" value="AB_hydrolase_1"/>
</dbReference>
<dbReference type="InterPro" id="IPR050266">
    <property type="entry name" value="AB_hydrolase_sf"/>
</dbReference>
<keyword evidence="2" id="KW-0378">Hydrolase</keyword>
<dbReference type="AlphaFoldDB" id="A0AB94IS36"/>
<dbReference type="SUPFAM" id="SSF53474">
    <property type="entry name" value="alpha/beta-Hydrolases"/>
    <property type="match status" value="1"/>
</dbReference>
<dbReference type="InterPro" id="IPR002410">
    <property type="entry name" value="Peptidase_S33"/>
</dbReference>
<dbReference type="PANTHER" id="PTHR43798">
    <property type="entry name" value="MONOACYLGLYCEROL LIPASE"/>
    <property type="match status" value="1"/>
</dbReference>
<comment type="similarity">
    <text evidence="1">Belongs to the peptidase S33 family.</text>
</comment>
<keyword evidence="5" id="KW-1185">Reference proteome</keyword>
<gene>
    <name evidence="4" type="ORF">BAVI_05254</name>
</gene>
<dbReference type="PRINTS" id="PR00793">
    <property type="entry name" value="PROAMNOPTASE"/>
</dbReference>
<evidence type="ECO:0000256" key="1">
    <source>
        <dbReference type="ARBA" id="ARBA00010088"/>
    </source>
</evidence>
<dbReference type="PANTHER" id="PTHR43798:SF33">
    <property type="entry name" value="HYDROLASE, PUTATIVE (AFU_ORTHOLOGUE AFUA_2G14860)-RELATED"/>
    <property type="match status" value="1"/>
</dbReference>
<dbReference type="EMBL" id="ALAN01000035">
    <property type="protein sequence ID" value="ETI69895.1"/>
    <property type="molecule type" value="Genomic_DNA"/>
</dbReference>
<dbReference type="Gene3D" id="3.40.50.1820">
    <property type="entry name" value="alpha/beta hydrolase"/>
    <property type="match status" value="1"/>
</dbReference>
<evidence type="ECO:0000256" key="2">
    <source>
        <dbReference type="ARBA" id="ARBA00022801"/>
    </source>
</evidence>
<dbReference type="Proteomes" id="UP000018877">
    <property type="component" value="Unassembled WGS sequence"/>
</dbReference>
<dbReference type="RefSeq" id="WP_024027267.1">
    <property type="nucleotide sequence ID" value="NZ_ALAN01000035.1"/>
</dbReference>
<protein>
    <submittedName>
        <fullName evidence="4">Proline iminopeptidase</fullName>
    </submittedName>
</protein>
<dbReference type="Pfam" id="PF00561">
    <property type="entry name" value="Abhydrolase_1"/>
    <property type="match status" value="1"/>
</dbReference>
<evidence type="ECO:0000313" key="4">
    <source>
        <dbReference type="EMBL" id="ETI69895.1"/>
    </source>
</evidence>
<accession>A0AB94IS36</accession>
<dbReference type="GO" id="GO:0016020">
    <property type="term" value="C:membrane"/>
    <property type="evidence" value="ECO:0007669"/>
    <property type="project" value="TreeGrafter"/>
</dbReference>
<evidence type="ECO:0000313" key="5">
    <source>
        <dbReference type="Proteomes" id="UP000018877"/>
    </source>
</evidence>
<feature type="domain" description="AB hydrolase-1" evidence="3">
    <location>
        <begin position="24"/>
        <end position="263"/>
    </location>
</feature>
<proteinExistence type="inferred from homology"/>
<name>A0AB94IS36_9BACI</name>
<dbReference type="PRINTS" id="PR00111">
    <property type="entry name" value="ABHYDROLASE"/>
</dbReference>
<dbReference type="GO" id="GO:0004177">
    <property type="term" value="F:aminopeptidase activity"/>
    <property type="evidence" value="ECO:0007669"/>
    <property type="project" value="UniProtKB-EC"/>
</dbReference>
<comment type="caution">
    <text evidence="4">The sequence shown here is derived from an EMBL/GenBank/DDBJ whole genome shotgun (WGS) entry which is preliminary data.</text>
</comment>
<sequence>MKVKQFLKLRGLNIFVKKIGAGDPVICLHGGPGGEHRFFLPHLEPLAQDFQLVLYDQRGCGLSEPASSADYTMAEEVETLEELRKQLGIDKLKLIGESWGSMLALLYAVKYPDHVEKLLLTAAVGATAEGFEEFKNELLARLSGEDRDMLDLVMEKMETEEAGTKELFRILDPYYVHSVDALARKTKTKSNAEINTIMGKDITEHYNLKSKLHRLADIPVLVVQGESDMLTPEKINELLMQYLPNAKLTVIKECGHWTVVEKPGEFIEIVRGFFR</sequence>
<dbReference type="GO" id="GO:0006508">
    <property type="term" value="P:proteolysis"/>
    <property type="evidence" value="ECO:0007669"/>
    <property type="project" value="InterPro"/>
</dbReference>
<organism evidence="4 5">
    <name type="scientific">Neobacillus vireti LMG 21834</name>
    <dbReference type="NCBI Taxonomy" id="1131730"/>
    <lineage>
        <taxon>Bacteria</taxon>
        <taxon>Bacillati</taxon>
        <taxon>Bacillota</taxon>
        <taxon>Bacilli</taxon>
        <taxon>Bacillales</taxon>
        <taxon>Bacillaceae</taxon>
        <taxon>Neobacillus</taxon>
    </lineage>
</organism>
<evidence type="ECO:0000259" key="3">
    <source>
        <dbReference type="Pfam" id="PF00561"/>
    </source>
</evidence>
<dbReference type="InterPro" id="IPR029058">
    <property type="entry name" value="AB_hydrolase_fold"/>
</dbReference>
<reference evidence="4 5" key="1">
    <citation type="journal article" date="2014" name="Environ. Microbiol.">
        <title>The nitrate-ammonifying and nosZ-carrying bacterium Bacillus vireti is a potent source and sink for nitric and nitrous oxide under high nitrate conditions.</title>
        <authorList>
            <person name="Mania D."/>
            <person name="Heylen K."/>
            <person name="van Spanning R.J."/>
            <person name="Frostegard A."/>
        </authorList>
    </citation>
    <scope>NUCLEOTIDE SEQUENCE [LARGE SCALE GENOMIC DNA]</scope>
    <source>
        <strain evidence="4 5">LMG 21834</strain>
    </source>
</reference>